<dbReference type="PRINTS" id="PR00412">
    <property type="entry name" value="EPOXHYDRLASE"/>
</dbReference>
<protein>
    <submittedName>
        <fullName evidence="2">Alpha/beta fold hydrolase</fullName>
    </submittedName>
</protein>
<dbReference type="PANTHER" id="PTHR46438">
    <property type="entry name" value="ALPHA/BETA-HYDROLASES SUPERFAMILY PROTEIN"/>
    <property type="match status" value="1"/>
</dbReference>
<evidence type="ECO:0000313" key="3">
    <source>
        <dbReference type="Proteomes" id="UP001596505"/>
    </source>
</evidence>
<reference evidence="3" key="1">
    <citation type="journal article" date="2019" name="Int. J. Syst. Evol. Microbiol.">
        <title>The Global Catalogue of Microorganisms (GCM) 10K type strain sequencing project: providing services to taxonomists for standard genome sequencing and annotation.</title>
        <authorList>
            <consortium name="The Broad Institute Genomics Platform"/>
            <consortium name="The Broad Institute Genome Sequencing Center for Infectious Disease"/>
            <person name="Wu L."/>
            <person name="Ma J."/>
        </authorList>
    </citation>
    <scope>NUCLEOTIDE SEQUENCE [LARGE SCALE GENOMIC DNA]</scope>
    <source>
        <strain evidence="3">CGMCC 1.16305</strain>
    </source>
</reference>
<gene>
    <name evidence="2" type="ORF">ACFQRG_04990</name>
</gene>
<evidence type="ECO:0000313" key="2">
    <source>
        <dbReference type="EMBL" id="MFC7392331.1"/>
    </source>
</evidence>
<organism evidence="2 3">
    <name type="scientific">Scopulibacillus cellulosilyticus</name>
    <dbReference type="NCBI Taxonomy" id="2665665"/>
    <lineage>
        <taxon>Bacteria</taxon>
        <taxon>Bacillati</taxon>
        <taxon>Bacillota</taxon>
        <taxon>Bacilli</taxon>
        <taxon>Bacillales</taxon>
        <taxon>Sporolactobacillaceae</taxon>
        <taxon>Scopulibacillus</taxon>
    </lineage>
</organism>
<dbReference type="PANTHER" id="PTHR46438:SF11">
    <property type="entry name" value="LIPASE-RELATED"/>
    <property type="match status" value="1"/>
</dbReference>
<dbReference type="InterPro" id="IPR029058">
    <property type="entry name" value="AB_hydrolase_fold"/>
</dbReference>
<feature type="domain" description="AB hydrolase-1" evidence="1">
    <location>
        <begin position="21"/>
        <end position="254"/>
    </location>
</feature>
<dbReference type="GO" id="GO:0016787">
    <property type="term" value="F:hydrolase activity"/>
    <property type="evidence" value="ECO:0007669"/>
    <property type="project" value="UniProtKB-KW"/>
</dbReference>
<comment type="caution">
    <text evidence="2">The sequence shown here is derived from an EMBL/GenBank/DDBJ whole genome shotgun (WGS) entry which is preliminary data.</text>
</comment>
<dbReference type="PRINTS" id="PR00111">
    <property type="entry name" value="ABHYDROLASE"/>
</dbReference>
<dbReference type="InterPro" id="IPR000073">
    <property type="entry name" value="AB_hydrolase_1"/>
</dbReference>
<sequence length="268" mass="30966">MRINGVQIYYEKHGHAHQNHPVLIMVHGYLSSTFSFRSLIPYLKEQYNIYALDLPGFGQSEKSMTFVYSLDNYAKLVLAFIEAMNIKHAVLIGHSMGGQICLNAAKKDPEHILRVVCLSASGYMGKVKSSLRFASYIPFMSYYVKRYFEKKDVMKVFLDVVHDKELIDEPMKEGYLKPMRDFNFYRTLLRLARHREGDMYSSELNQIKQPVLLLWGSEDKIVPVSIGERLKKDLPCSEMKVYQNTGHLLPEEKPAEVAKDIQRFIGLT</sequence>
<accession>A0ABW2PVL0</accession>
<dbReference type="SUPFAM" id="SSF53474">
    <property type="entry name" value="alpha/beta-Hydrolases"/>
    <property type="match status" value="1"/>
</dbReference>
<dbReference type="EMBL" id="JBHTCO010000004">
    <property type="protein sequence ID" value="MFC7392331.1"/>
    <property type="molecule type" value="Genomic_DNA"/>
</dbReference>
<evidence type="ECO:0000259" key="1">
    <source>
        <dbReference type="Pfam" id="PF00561"/>
    </source>
</evidence>
<dbReference type="Proteomes" id="UP001596505">
    <property type="component" value="Unassembled WGS sequence"/>
</dbReference>
<proteinExistence type="predicted"/>
<keyword evidence="3" id="KW-1185">Reference proteome</keyword>
<dbReference type="Pfam" id="PF00561">
    <property type="entry name" value="Abhydrolase_1"/>
    <property type="match status" value="1"/>
</dbReference>
<dbReference type="Gene3D" id="3.40.50.1820">
    <property type="entry name" value="alpha/beta hydrolase"/>
    <property type="match status" value="1"/>
</dbReference>
<dbReference type="InterPro" id="IPR000639">
    <property type="entry name" value="Epox_hydrolase-like"/>
</dbReference>
<name>A0ABW2PVL0_9BACL</name>
<keyword evidence="2" id="KW-0378">Hydrolase</keyword>
<dbReference type="RefSeq" id="WP_380964355.1">
    <property type="nucleotide sequence ID" value="NZ_JBHTCO010000004.1"/>
</dbReference>